<feature type="region of interest" description="Disordered" evidence="1">
    <location>
        <begin position="60"/>
        <end position="80"/>
    </location>
</feature>
<comment type="caution">
    <text evidence="2">The sequence shown here is derived from an EMBL/GenBank/DDBJ whole genome shotgun (WGS) entry which is preliminary data.</text>
</comment>
<dbReference type="EMBL" id="JAENGY010000810">
    <property type="protein sequence ID" value="KAG6956298.1"/>
    <property type="molecule type" value="Genomic_DNA"/>
</dbReference>
<reference evidence="2" key="1">
    <citation type="submission" date="2021-01" db="EMBL/GenBank/DDBJ databases">
        <title>Phytophthora aleatoria, a newly-described species from Pinus radiata is distinct from Phytophthora cactorum isolates based on comparative genomics.</title>
        <authorList>
            <person name="Mcdougal R."/>
            <person name="Panda P."/>
            <person name="Williams N."/>
            <person name="Studholme D.J."/>
        </authorList>
    </citation>
    <scope>NUCLEOTIDE SEQUENCE</scope>
    <source>
        <strain evidence="2">NZFS 4037</strain>
    </source>
</reference>
<feature type="compositionally biased region" description="Polar residues" evidence="1">
    <location>
        <begin position="71"/>
        <end position="80"/>
    </location>
</feature>
<keyword evidence="3" id="KW-1185">Reference proteome</keyword>
<evidence type="ECO:0000256" key="1">
    <source>
        <dbReference type="SAM" id="MobiDB-lite"/>
    </source>
</evidence>
<sequence length="80" mass="8473">MGCAVKGCQEGDELETDPCTVCGKLIHYMCAMGVFEGATLALTERICTRICVRVVYPSEEMPVSSAGKRPSLSTATSKGP</sequence>
<accession>A0A8J5ICZ0</accession>
<proteinExistence type="predicted"/>
<name>A0A8J5ICZ0_9STRA</name>
<organism evidence="2 3">
    <name type="scientific">Phytophthora aleatoria</name>
    <dbReference type="NCBI Taxonomy" id="2496075"/>
    <lineage>
        <taxon>Eukaryota</taxon>
        <taxon>Sar</taxon>
        <taxon>Stramenopiles</taxon>
        <taxon>Oomycota</taxon>
        <taxon>Peronosporomycetes</taxon>
        <taxon>Peronosporales</taxon>
        <taxon>Peronosporaceae</taxon>
        <taxon>Phytophthora</taxon>
    </lineage>
</organism>
<protein>
    <submittedName>
        <fullName evidence="2">Uncharacterized protein</fullName>
    </submittedName>
</protein>
<dbReference type="Proteomes" id="UP000709295">
    <property type="component" value="Unassembled WGS sequence"/>
</dbReference>
<gene>
    <name evidence="2" type="ORF">JG688_00011488</name>
</gene>
<evidence type="ECO:0000313" key="3">
    <source>
        <dbReference type="Proteomes" id="UP000709295"/>
    </source>
</evidence>
<dbReference type="AlphaFoldDB" id="A0A8J5ICZ0"/>
<evidence type="ECO:0000313" key="2">
    <source>
        <dbReference type="EMBL" id="KAG6956298.1"/>
    </source>
</evidence>